<feature type="compositionally biased region" description="Basic and acidic residues" evidence="1">
    <location>
        <begin position="157"/>
        <end position="168"/>
    </location>
</feature>
<comment type="caution">
    <text evidence="2">The sequence shown here is derived from an EMBL/GenBank/DDBJ whole genome shotgun (WGS) entry which is preliminary data.</text>
</comment>
<name>K0S6D3_THAOC</name>
<dbReference type="EMBL" id="AGNL01021062">
    <property type="protein sequence ID" value="EJK60469.1"/>
    <property type="molecule type" value="Genomic_DNA"/>
</dbReference>
<reference evidence="2 3" key="1">
    <citation type="journal article" date="2012" name="Genome Biol.">
        <title>Genome and low-iron response of an oceanic diatom adapted to chronic iron limitation.</title>
        <authorList>
            <person name="Lommer M."/>
            <person name="Specht M."/>
            <person name="Roy A.S."/>
            <person name="Kraemer L."/>
            <person name="Andreson R."/>
            <person name="Gutowska M.A."/>
            <person name="Wolf J."/>
            <person name="Bergner S.V."/>
            <person name="Schilhabel M.B."/>
            <person name="Klostermeier U.C."/>
            <person name="Beiko R.G."/>
            <person name="Rosenstiel P."/>
            <person name="Hippler M."/>
            <person name="Laroche J."/>
        </authorList>
    </citation>
    <scope>NUCLEOTIDE SEQUENCE [LARGE SCALE GENOMIC DNA]</scope>
    <source>
        <strain evidence="2 3">CCMP1005</strain>
    </source>
</reference>
<feature type="region of interest" description="Disordered" evidence="1">
    <location>
        <begin position="54"/>
        <end position="92"/>
    </location>
</feature>
<evidence type="ECO:0000256" key="1">
    <source>
        <dbReference type="SAM" id="MobiDB-lite"/>
    </source>
</evidence>
<keyword evidence="3" id="KW-1185">Reference proteome</keyword>
<sequence>MTSAWTNLLGRTRNSETAGVSRPRPPAPDANPSSPRHLMHAWVENVEKVDNTFGRRGAPLPFSHRKKIGPARARTAARRRTPAGAPVPTSVDSRRYSQTLGRYLRRIRGSWGMIMGKAIERKVRTMSGPPIVEELTSNDEWVACDTEKQDGGLQPSRRSDNNQRLDPT</sequence>
<accession>K0S6D3</accession>
<gene>
    <name evidence="2" type="ORF">THAOC_19175</name>
</gene>
<organism evidence="2 3">
    <name type="scientific">Thalassiosira oceanica</name>
    <name type="common">Marine diatom</name>
    <dbReference type="NCBI Taxonomy" id="159749"/>
    <lineage>
        <taxon>Eukaryota</taxon>
        <taxon>Sar</taxon>
        <taxon>Stramenopiles</taxon>
        <taxon>Ochrophyta</taxon>
        <taxon>Bacillariophyta</taxon>
        <taxon>Coscinodiscophyceae</taxon>
        <taxon>Thalassiosirophycidae</taxon>
        <taxon>Thalassiosirales</taxon>
        <taxon>Thalassiosiraceae</taxon>
        <taxon>Thalassiosira</taxon>
    </lineage>
</organism>
<feature type="region of interest" description="Disordered" evidence="1">
    <location>
        <begin position="146"/>
        <end position="168"/>
    </location>
</feature>
<feature type="compositionally biased region" description="Basic residues" evidence="1">
    <location>
        <begin position="63"/>
        <end position="81"/>
    </location>
</feature>
<evidence type="ECO:0000313" key="3">
    <source>
        <dbReference type="Proteomes" id="UP000266841"/>
    </source>
</evidence>
<feature type="region of interest" description="Disordered" evidence="1">
    <location>
        <begin position="1"/>
        <end position="36"/>
    </location>
</feature>
<protein>
    <submittedName>
        <fullName evidence="2">Uncharacterized protein</fullName>
    </submittedName>
</protein>
<dbReference type="AlphaFoldDB" id="K0S6D3"/>
<evidence type="ECO:0000313" key="2">
    <source>
        <dbReference type="EMBL" id="EJK60469.1"/>
    </source>
</evidence>
<proteinExistence type="predicted"/>
<dbReference type="Proteomes" id="UP000266841">
    <property type="component" value="Unassembled WGS sequence"/>
</dbReference>